<name>A0AA38UK84_9AGAR</name>
<dbReference type="Proteomes" id="UP001163846">
    <property type="component" value="Unassembled WGS sequence"/>
</dbReference>
<dbReference type="SUPFAM" id="SSF54928">
    <property type="entry name" value="RNA-binding domain, RBD"/>
    <property type="match status" value="1"/>
</dbReference>
<dbReference type="Pfam" id="PF00076">
    <property type="entry name" value="RRM_1"/>
    <property type="match status" value="1"/>
</dbReference>
<feature type="compositionally biased region" description="Polar residues" evidence="3">
    <location>
        <begin position="20"/>
        <end position="30"/>
    </location>
</feature>
<evidence type="ECO:0000256" key="3">
    <source>
        <dbReference type="SAM" id="MobiDB-lite"/>
    </source>
</evidence>
<evidence type="ECO:0000313" key="6">
    <source>
        <dbReference type="Proteomes" id="UP001163846"/>
    </source>
</evidence>
<organism evidence="5 6">
    <name type="scientific">Lentinula raphanica</name>
    <dbReference type="NCBI Taxonomy" id="153919"/>
    <lineage>
        <taxon>Eukaryota</taxon>
        <taxon>Fungi</taxon>
        <taxon>Dikarya</taxon>
        <taxon>Basidiomycota</taxon>
        <taxon>Agaricomycotina</taxon>
        <taxon>Agaricomycetes</taxon>
        <taxon>Agaricomycetidae</taxon>
        <taxon>Agaricales</taxon>
        <taxon>Marasmiineae</taxon>
        <taxon>Omphalotaceae</taxon>
        <taxon>Lentinula</taxon>
    </lineage>
</organism>
<sequence>MASLLERMNVSNVGPVRSAKTGNSSKSNTPYARARRGDVDSAWSHDLYAQHNDIFQRLRIPPSKPTFPSDVTNASKSIAQRALQDALAPSTSRASRGSGDELSIKGAGNSGNVVEVSGLLEGTTPEDVSAIFKRCGDITQSKLVSKRNEEVRIRITFKTTAMAAAAVKAFDGVPADGKTLSVIIIGATSAGTTLASRFGKDGLGIVRQEGSVDILMESDDAPSGSKMRSDALTSDPRAQVLVAPPGADPRDYVQAPARGRGGRGRGRGGRRGGGGGRGRDRMDMS</sequence>
<evidence type="ECO:0000256" key="1">
    <source>
        <dbReference type="ARBA" id="ARBA00022884"/>
    </source>
</evidence>
<protein>
    <recommendedName>
        <fullName evidence="4">RRM domain-containing protein</fullName>
    </recommendedName>
</protein>
<accession>A0AA38UK84</accession>
<dbReference type="GO" id="GO:0005634">
    <property type="term" value="C:nucleus"/>
    <property type="evidence" value="ECO:0007669"/>
    <property type="project" value="TreeGrafter"/>
</dbReference>
<feature type="region of interest" description="Disordered" evidence="3">
    <location>
        <begin position="1"/>
        <end position="33"/>
    </location>
</feature>
<keyword evidence="6" id="KW-1185">Reference proteome</keyword>
<dbReference type="InterPro" id="IPR051229">
    <property type="entry name" value="ALYREF_mRNA_export"/>
</dbReference>
<comment type="caution">
    <text evidence="5">The sequence shown here is derived from an EMBL/GenBank/DDBJ whole genome shotgun (WGS) entry which is preliminary data.</text>
</comment>
<dbReference type="PANTHER" id="PTHR19965:SF35">
    <property type="entry name" value="RNA ANNEALING PROTEIN YRA1"/>
    <property type="match status" value="1"/>
</dbReference>
<dbReference type="Gene3D" id="3.30.70.330">
    <property type="match status" value="1"/>
</dbReference>
<reference evidence="5" key="1">
    <citation type="submission" date="2022-08" db="EMBL/GenBank/DDBJ databases">
        <authorList>
            <consortium name="DOE Joint Genome Institute"/>
            <person name="Min B."/>
            <person name="Riley R."/>
            <person name="Sierra-Patev S."/>
            <person name="Naranjo-Ortiz M."/>
            <person name="Looney B."/>
            <person name="Konkel Z."/>
            <person name="Slot J.C."/>
            <person name="Sakamoto Y."/>
            <person name="Steenwyk J.L."/>
            <person name="Rokas A."/>
            <person name="Carro J."/>
            <person name="Camarero S."/>
            <person name="Ferreira P."/>
            <person name="Molpeceres G."/>
            <person name="Ruiz-Duenas F.J."/>
            <person name="Serrano A."/>
            <person name="Henrissat B."/>
            <person name="Drula E."/>
            <person name="Hughes K.W."/>
            <person name="Mata J.L."/>
            <person name="Ishikawa N.K."/>
            <person name="Vargas-Isla R."/>
            <person name="Ushijima S."/>
            <person name="Smith C.A."/>
            <person name="Ahrendt S."/>
            <person name="Andreopoulos W."/>
            <person name="He G."/>
            <person name="Labutti K."/>
            <person name="Lipzen A."/>
            <person name="Ng V."/>
            <person name="Sandor L."/>
            <person name="Barry K."/>
            <person name="Martinez A.T."/>
            <person name="Xiao Y."/>
            <person name="Gibbons J.G."/>
            <person name="Terashima K."/>
            <person name="Hibbett D.S."/>
            <person name="Grigoriev I.V."/>
        </authorList>
    </citation>
    <scope>NUCLEOTIDE SEQUENCE</scope>
    <source>
        <strain evidence="5">TFB9207</strain>
    </source>
</reference>
<dbReference type="PROSITE" id="PS50102">
    <property type="entry name" value="RRM"/>
    <property type="match status" value="1"/>
</dbReference>
<keyword evidence="1 2" id="KW-0694">RNA-binding</keyword>
<dbReference type="SMART" id="SM00360">
    <property type="entry name" value="RRM"/>
    <property type="match status" value="1"/>
</dbReference>
<evidence type="ECO:0000256" key="2">
    <source>
        <dbReference type="PROSITE-ProRule" id="PRU00176"/>
    </source>
</evidence>
<proteinExistence type="predicted"/>
<feature type="compositionally biased region" description="Basic residues" evidence="3">
    <location>
        <begin position="260"/>
        <end position="270"/>
    </location>
</feature>
<dbReference type="InterPro" id="IPR000504">
    <property type="entry name" value="RRM_dom"/>
</dbReference>
<dbReference type="InterPro" id="IPR035979">
    <property type="entry name" value="RBD_domain_sf"/>
</dbReference>
<feature type="region of interest" description="Disordered" evidence="3">
    <location>
        <begin position="217"/>
        <end position="285"/>
    </location>
</feature>
<feature type="region of interest" description="Disordered" evidence="3">
    <location>
        <begin position="82"/>
        <end position="107"/>
    </location>
</feature>
<evidence type="ECO:0000259" key="4">
    <source>
        <dbReference type="PROSITE" id="PS50102"/>
    </source>
</evidence>
<dbReference type="GO" id="GO:0006406">
    <property type="term" value="P:mRNA export from nucleus"/>
    <property type="evidence" value="ECO:0007669"/>
    <property type="project" value="TreeGrafter"/>
</dbReference>
<gene>
    <name evidence="5" type="ORF">F5878DRAFT_137778</name>
</gene>
<evidence type="ECO:0000313" key="5">
    <source>
        <dbReference type="EMBL" id="KAJ3844349.1"/>
    </source>
</evidence>
<dbReference type="GO" id="GO:0003729">
    <property type="term" value="F:mRNA binding"/>
    <property type="evidence" value="ECO:0007669"/>
    <property type="project" value="TreeGrafter"/>
</dbReference>
<dbReference type="EMBL" id="MU805955">
    <property type="protein sequence ID" value="KAJ3844349.1"/>
    <property type="molecule type" value="Genomic_DNA"/>
</dbReference>
<dbReference type="AlphaFoldDB" id="A0AA38UK84"/>
<feature type="domain" description="RRM" evidence="4">
    <location>
        <begin position="112"/>
        <end position="182"/>
    </location>
</feature>
<dbReference type="PANTHER" id="PTHR19965">
    <property type="entry name" value="RNA AND EXPORT FACTOR BINDING PROTEIN"/>
    <property type="match status" value="1"/>
</dbReference>
<dbReference type="InterPro" id="IPR012677">
    <property type="entry name" value="Nucleotide-bd_a/b_plait_sf"/>
</dbReference>